<accession>A0A8S5USS0</accession>
<sequence>MFYLKDGVNIYPDYFKDIYLNDNLQATLSEEELKDPIKALEYLLEKEESIKIYLPYKDFVAIRLNSFSYYLNDISDDLYWCLYHVIHFYTYFLQFCYGEPFTEELMKREEVLSLIDRTPRNVLIDKPFEFTLVDYLKTGNEEELVEYIVGIREFVFLEDVRSILFEVDYTNKINEKEIELISGVLDNTFEFTPENIKQVISIVSRLSVETGGDKEGEKEYWSVYTSQDFSDIPSFLEYCRNPKPVERSWLAISAPVMGINQHLVNLLLTNPFYLKLF</sequence>
<dbReference type="EMBL" id="BK016133">
    <property type="protein sequence ID" value="DAF97450.1"/>
    <property type="molecule type" value="Genomic_DNA"/>
</dbReference>
<evidence type="ECO:0000313" key="1">
    <source>
        <dbReference type="EMBL" id="DAF97450.1"/>
    </source>
</evidence>
<protein>
    <submittedName>
        <fullName evidence="1">Uncharacterized protein</fullName>
    </submittedName>
</protein>
<name>A0A8S5USS0_9CAUD</name>
<organism evidence="1">
    <name type="scientific">Myoviridae sp. ctijX18</name>
    <dbReference type="NCBI Taxonomy" id="2825154"/>
    <lineage>
        <taxon>Viruses</taxon>
        <taxon>Duplodnaviria</taxon>
        <taxon>Heunggongvirae</taxon>
        <taxon>Uroviricota</taxon>
        <taxon>Caudoviricetes</taxon>
    </lineage>
</organism>
<reference evidence="1" key="1">
    <citation type="journal article" date="2021" name="Proc. Natl. Acad. Sci. U.S.A.">
        <title>A Catalog of Tens of Thousands of Viruses from Human Metagenomes Reveals Hidden Associations with Chronic Diseases.</title>
        <authorList>
            <person name="Tisza M.J."/>
            <person name="Buck C.B."/>
        </authorList>
    </citation>
    <scope>NUCLEOTIDE SEQUENCE</scope>
    <source>
        <strain evidence="1">CtijX18</strain>
    </source>
</reference>
<proteinExistence type="predicted"/>